<sequence length="211" mass="23158">MQPIDSPARVRSAITDALFNRPRAVLVDGRSEQQFVEMVFPGLGNDTPLYVCSDETVTGLPGIRPGSPPPAFNLFQRLVHPNYPLLAIFITEGVGSVESTLLDEQLLDYYSAAYGRRSDAPERPQSLMNSLAFLEPNAVVDTGEVSPGVGLVVPQVASAPPVVYRLGPQFGSDNSYGPHAFIRYLKFIVPRQDPQTIDLLTSRDFARWTPQ</sequence>
<proteinExistence type="predicted"/>
<organism evidence="1 2">
    <name type="scientific">Mycobacterium bourgelatii</name>
    <dbReference type="NCBI Taxonomy" id="1273442"/>
    <lineage>
        <taxon>Bacteria</taxon>
        <taxon>Bacillati</taxon>
        <taxon>Actinomycetota</taxon>
        <taxon>Actinomycetes</taxon>
        <taxon>Mycobacteriales</taxon>
        <taxon>Mycobacteriaceae</taxon>
        <taxon>Mycobacterium</taxon>
    </lineage>
</organism>
<comment type="caution">
    <text evidence="1">The sequence shown here is derived from an EMBL/GenBank/DDBJ whole genome shotgun (WGS) entry which is preliminary data.</text>
</comment>
<keyword evidence="2" id="KW-1185">Reference proteome</keyword>
<dbReference type="AlphaFoldDB" id="A0A7I9YKI9"/>
<dbReference type="RefSeq" id="WP_205351256.1">
    <property type="nucleotide sequence ID" value="NZ_BLKZ01000001.1"/>
</dbReference>
<protein>
    <submittedName>
        <fullName evidence="1">Uncharacterized protein</fullName>
    </submittedName>
</protein>
<gene>
    <name evidence="1" type="ORF">MBOU_12470</name>
</gene>
<evidence type="ECO:0000313" key="1">
    <source>
        <dbReference type="EMBL" id="GFG89205.1"/>
    </source>
</evidence>
<name>A0A7I9YKI9_MYCBU</name>
<accession>A0A7I9YKI9</accession>
<evidence type="ECO:0000313" key="2">
    <source>
        <dbReference type="Proteomes" id="UP000465360"/>
    </source>
</evidence>
<dbReference type="Proteomes" id="UP000465360">
    <property type="component" value="Unassembled WGS sequence"/>
</dbReference>
<dbReference type="EMBL" id="BLKZ01000001">
    <property type="protein sequence ID" value="GFG89205.1"/>
    <property type="molecule type" value="Genomic_DNA"/>
</dbReference>
<reference evidence="1 2" key="1">
    <citation type="journal article" date="2019" name="Emerg. Microbes Infect.">
        <title>Comprehensive subspecies identification of 175 nontuberculous mycobacteria species based on 7547 genomic profiles.</title>
        <authorList>
            <person name="Matsumoto Y."/>
            <person name="Kinjo T."/>
            <person name="Motooka D."/>
            <person name="Nabeya D."/>
            <person name="Jung N."/>
            <person name="Uechi K."/>
            <person name="Horii T."/>
            <person name="Iida T."/>
            <person name="Fujita J."/>
            <person name="Nakamura S."/>
        </authorList>
    </citation>
    <scope>NUCLEOTIDE SEQUENCE [LARGE SCALE GENOMIC DNA]</scope>
    <source>
        <strain evidence="1 2">JCM 30725</strain>
    </source>
</reference>